<gene>
    <name evidence="12" type="ORF">WJX72_010191</name>
</gene>
<dbReference type="InterPro" id="IPR029052">
    <property type="entry name" value="Metallo-depent_PP-like"/>
</dbReference>
<dbReference type="SUPFAM" id="SSF56300">
    <property type="entry name" value="Metallo-dependent phosphatases"/>
    <property type="match status" value="1"/>
</dbReference>
<comment type="caution">
    <text evidence="12">The sequence shown here is derived from an EMBL/GenBank/DDBJ whole genome shotgun (WGS) entry which is preliminary data.</text>
</comment>
<evidence type="ECO:0000256" key="3">
    <source>
        <dbReference type="ARBA" id="ARBA00011738"/>
    </source>
</evidence>
<organism evidence="12 13">
    <name type="scientific">[Myrmecia] bisecta</name>
    <dbReference type="NCBI Taxonomy" id="41462"/>
    <lineage>
        <taxon>Eukaryota</taxon>
        <taxon>Viridiplantae</taxon>
        <taxon>Chlorophyta</taxon>
        <taxon>core chlorophytes</taxon>
        <taxon>Trebouxiophyceae</taxon>
        <taxon>Trebouxiales</taxon>
        <taxon>Trebouxiaceae</taxon>
        <taxon>Myrmecia</taxon>
    </lineage>
</organism>
<dbReference type="SUPFAM" id="SSF49363">
    <property type="entry name" value="Purple acid phosphatase, N-terminal domain"/>
    <property type="match status" value="1"/>
</dbReference>
<dbReference type="EC" id="3.1.3.2" evidence="7"/>
<feature type="domain" description="Purple acid phosphatase N-terminal" evidence="10">
    <location>
        <begin position="103"/>
        <end position="204"/>
    </location>
</feature>
<accession>A0AAW1R9I2</accession>
<evidence type="ECO:0000313" key="13">
    <source>
        <dbReference type="Proteomes" id="UP001489004"/>
    </source>
</evidence>
<dbReference type="GO" id="GO:0005576">
    <property type="term" value="C:extracellular region"/>
    <property type="evidence" value="ECO:0007669"/>
    <property type="project" value="UniProtKB-SubCell"/>
</dbReference>
<dbReference type="Pfam" id="PF17808">
    <property type="entry name" value="fn3_PAP"/>
    <property type="match status" value="1"/>
</dbReference>
<evidence type="ECO:0000256" key="6">
    <source>
        <dbReference type="ARBA" id="ARBA00023180"/>
    </source>
</evidence>
<evidence type="ECO:0000259" key="11">
    <source>
        <dbReference type="Pfam" id="PF17808"/>
    </source>
</evidence>
<dbReference type="PANTHER" id="PTHR45778">
    <property type="entry name" value="PURPLE ACID PHOSPHATASE-RELATED"/>
    <property type="match status" value="1"/>
</dbReference>
<evidence type="ECO:0000259" key="9">
    <source>
        <dbReference type="Pfam" id="PF14008"/>
    </source>
</evidence>
<keyword evidence="4" id="KW-0964">Secreted</keyword>
<dbReference type="Pfam" id="PF16656">
    <property type="entry name" value="Pur_ac_phosph_N"/>
    <property type="match status" value="1"/>
</dbReference>
<evidence type="ECO:0000259" key="10">
    <source>
        <dbReference type="Pfam" id="PF16656"/>
    </source>
</evidence>
<evidence type="ECO:0000256" key="4">
    <source>
        <dbReference type="ARBA" id="ARBA00022525"/>
    </source>
</evidence>
<proteinExistence type="inferred from homology"/>
<dbReference type="Proteomes" id="UP001489004">
    <property type="component" value="Unassembled WGS sequence"/>
</dbReference>
<protein>
    <recommendedName>
        <fullName evidence="7">Purple acid phosphatase</fullName>
        <ecNumber evidence="7">3.1.3.2</ecNumber>
    </recommendedName>
</protein>
<keyword evidence="5" id="KW-0732">Signal</keyword>
<dbReference type="Pfam" id="PF00149">
    <property type="entry name" value="Metallophos"/>
    <property type="match status" value="1"/>
</dbReference>
<keyword evidence="13" id="KW-1185">Reference proteome</keyword>
<dbReference type="Pfam" id="PF14008">
    <property type="entry name" value="Metallophos_C"/>
    <property type="match status" value="1"/>
</dbReference>
<keyword evidence="7" id="KW-0378">Hydrolase</keyword>
<dbReference type="GO" id="GO:0003993">
    <property type="term" value="F:acid phosphatase activity"/>
    <property type="evidence" value="ECO:0007669"/>
    <property type="project" value="UniProtKB-EC"/>
</dbReference>
<evidence type="ECO:0000256" key="1">
    <source>
        <dbReference type="ARBA" id="ARBA00004613"/>
    </source>
</evidence>
<comment type="catalytic activity">
    <reaction evidence="7">
        <text>a phosphate monoester + H2O = an alcohol + phosphate</text>
        <dbReference type="Rhea" id="RHEA:15017"/>
        <dbReference type="ChEBI" id="CHEBI:15377"/>
        <dbReference type="ChEBI" id="CHEBI:30879"/>
        <dbReference type="ChEBI" id="CHEBI:43474"/>
        <dbReference type="ChEBI" id="CHEBI:67140"/>
        <dbReference type="EC" id="3.1.3.2"/>
    </reaction>
</comment>
<dbReference type="InterPro" id="IPR004843">
    <property type="entry name" value="Calcineurin-like_PHP"/>
</dbReference>
<dbReference type="Gene3D" id="2.60.40.380">
    <property type="entry name" value="Purple acid phosphatase-like, N-terminal"/>
    <property type="match status" value="1"/>
</dbReference>
<feature type="domain" description="Purple acid phosphatase Fn3-like" evidence="11">
    <location>
        <begin position="11"/>
        <end position="99"/>
    </location>
</feature>
<evidence type="ECO:0000256" key="7">
    <source>
        <dbReference type="RuleBase" id="RU361203"/>
    </source>
</evidence>
<sequence>MACKVLEYSGQWVEVSWKGVPSPGPLDIVALVVPADADLTSTSITKYKWARESDVFSRGAGTLRFRLLNMRADMRFVFLRNGTDFPVLAAKGEPIKVANPNEPTQGHLALTSNPSEMVVQWTSKDSQAPLVRWGSSPGKYDHLKKATSLTYTRDEMCGPPASTVGWVEPGLLHRATMTALKPAARYYYIYGDEDHGFSQEASFTSSPNVGPHTTVKFLAIADMGQAEADGSNELSEMLPSLNTTRGMLNETDYHQLVVHNGDISYARGYVAQWDAFFDQIQPLATRMPYMTVIGNHERDWPGSGDRYPTQMDSGGECGTPYERRLAMPRPAEDKPWYSFDFGPIHFTQYSTEHNFSKGSEQHDFVASDLRAADRRKTPWLVVGGHRPFYIDSVNDVPPDGDQPVAQALREAFEELFVQFSVDMTWHGHHHSYQRSCALQESKCQSAYADGSQAAPVHLVIGHAGAGLCFNVEPQKPAIWEVVDVSHGYMRVEANGMRIKCEVISDADGHVMDVFELIKPADWVPRDPADYASWRPASQAGAQPVDVWLK</sequence>
<dbReference type="AlphaFoldDB" id="A0AAW1R9I2"/>
<comment type="similarity">
    <text evidence="2 7">Belongs to the metallophosphoesterase superfamily. Purple acid phosphatase family.</text>
</comment>
<dbReference type="PANTHER" id="PTHR45778:SF3">
    <property type="entry name" value="PURPLE ACID PHOSPHATASE"/>
    <property type="match status" value="1"/>
</dbReference>
<comment type="subunit">
    <text evidence="3">Homodimer.</text>
</comment>
<dbReference type="InterPro" id="IPR008963">
    <property type="entry name" value="Purple_acid_Pase-like_N"/>
</dbReference>
<dbReference type="Gene3D" id="3.60.21.10">
    <property type="match status" value="1"/>
</dbReference>
<evidence type="ECO:0000313" key="12">
    <source>
        <dbReference type="EMBL" id="KAK9830188.1"/>
    </source>
</evidence>
<dbReference type="CDD" id="cd00839">
    <property type="entry name" value="MPP_PAPs"/>
    <property type="match status" value="1"/>
</dbReference>
<evidence type="ECO:0000256" key="2">
    <source>
        <dbReference type="ARBA" id="ARBA00008723"/>
    </source>
</evidence>
<dbReference type="InterPro" id="IPR025733">
    <property type="entry name" value="PAPs_C"/>
</dbReference>
<keyword evidence="6" id="KW-0325">Glycoprotein</keyword>
<feature type="domain" description="Calcineurin-like phosphoesterase" evidence="8">
    <location>
        <begin position="216"/>
        <end position="432"/>
    </location>
</feature>
<dbReference type="InterPro" id="IPR040974">
    <property type="entry name" value="Fn3_PAP"/>
</dbReference>
<dbReference type="InterPro" id="IPR015914">
    <property type="entry name" value="PAPs_N"/>
</dbReference>
<comment type="subcellular location">
    <subcellularLocation>
        <location evidence="1">Secreted</location>
    </subcellularLocation>
</comment>
<reference evidence="12 13" key="1">
    <citation type="journal article" date="2024" name="Nat. Commun.">
        <title>Phylogenomics reveals the evolutionary origins of lichenization in chlorophyte algae.</title>
        <authorList>
            <person name="Puginier C."/>
            <person name="Libourel C."/>
            <person name="Otte J."/>
            <person name="Skaloud P."/>
            <person name="Haon M."/>
            <person name="Grisel S."/>
            <person name="Petersen M."/>
            <person name="Berrin J.G."/>
            <person name="Delaux P.M."/>
            <person name="Dal Grande F."/>
            <person name="Keller J."/>
        </authorList>
    </citation>
    <scope>NUCLEOTIDE SEQUENCE [LARGE SCALE GENOMIC DNA]</scope>
    <source>
        <strain evidence="12 13">SAG 2043</strain>
    </source>
</reference>
<evidence type="ECO:0000256" key="5">
    <source>
        <dbReference type="ARBA" id="ARBA00022729"/>
    </source>
</evidence>
<evidence type="ECO:0000259" key="8">
    <source>
        <dbReference type="Pfam" id="PF00149"/>
    </source>
</evidence>
<dbReference type="EMBL" id="JALJOR010000001">
    <property type="protein sequence ID" value="KAK9830188.1"/>
    <property type="molecule type" value="Genomic_DNA"/>
</dbReference>
<dbReference type="GO" id="GO:0046872">
    <property type="term" value="F:metal ion binding"/>
    <property type="evidence" value="ECO:0007669"/>
    <property type="project" value="InterPro"/>
</dbReference>
<dbReference type="InterPro" id="IPR041792">
    <property type="entry name" value="MPP_PAP"/>
</dbReference>
<name>A0AAW1R9I2_9CHLO</name>
<feature type="domain" description="Purple acid phosphatase C-terminal" evidence="9">
    <location>
        <begin position="454"/>
        <end position="512"/>
    </location>
</feature>